<feature type="non-terminal residue" evidence="7">
    <location>
        <position position="306"/>
    </location>
</feature>
<evidence type="ECO:0000256" key="1">
    <source>
        <dbReference type="ARBA" id="ARBA00004123"/>
    </source>
</evidence>
<dbReference type="InterPro" id="IPR028322">
    <property type="entry name" value="PNRC-like_rgn"/>
</dbReference>
<evidence type="ECO:0000256" key="6">
    <source>
        <dbReference type="SAM" id="MobiDB-lite"/>
    </source>
</evidence>
<dbReference type="EMBL" id="JAATIS010000485">
    <property type="protein sequence ID" value="KAG2467679.1"/>
    <property type="molecule type" value="Genomic_DNA"/>
</dbReference>
<evidence type="ECO:0000256" key="2">
    <source>
        <dbReference type="ARBA" id="ARBA00023015"/>
    </source>
</evidence>
<feature type="compositionally biased region" description="Basic and acidic residues" evidence="6">
    <location>
        <begin position="146"/>
        <end position="159"/>
    </location>
</feature>
<dbReference type="GeneID" id="120525584"/>
<feature type="compositionally biased region" description="Pro residues" evidence="6">
    <location>
        <begin position="263"/>
        <end position="273"/>
    </location>
</feature>
<comment type="subcellular location">
    <subcellularLocation>
        <location evidence="1">Nucleus</location>
    </subcellularLocation>
</comment>
<dbReference type="Pfam" id="PF15365">
    <property type="entry name" value="PNRC"/>
    <property type="match status" value="1"/>
</dbReference>
<dbReference type="Proteomes" id="UP000886611">
    <property type="component" value="Unassembled WGS sequence"/>
</dbReference>
<feature type="region of interest" description="Disordered" evidence="6">
    <location>
        <begin position="32"/>
        <end position="123"/>
    </location>
</feature>
<sequence>MYPPSPPSCDFHAAIGESLGQHVVSKLVHTFPAPSKHSSHQHLVTNHHHHHHNNNGGNNNHRRQALMKKPSRKVRPTLTGLQSRHHPNQKHPSLGRGHSSRFSDLNSNDNNAGGPSEVGVSSPVGELAASRNPVAAGAHFHQKGAPKKEVGKSKVGRPDKTYFPSGQTLFTLSKCENPIQSLHIVRQKNIKHGVPVKLYPVKRNENVYRQESPLNLYHREGKKPLNAADNFKSTKPNKAEVPSEEENLKDGESYYAGAKFSEPPSPSVLPKPPSHWVGDNTQQHSDSCRELMTVHLKTLLKVQASP</sequence>
<keyword evidence="4" id="KW-0804">Transcription</keyword>
<evidence type="ECO:0000313" key="8">
    <source>
        <dbReference type="Proteomes" id="UP000886611"/>
    </source>
</evidence>
<dbReference type="InterPro" id="IPR026780">
    <property type="entry name" value="PNRC1/2"/>
</dbReference>
<dbReference type="AlphaFoldDB" id="A0A8X7XI16"/>
<reference evidence="7 8" key="1">
    <citation type="journal article" date="2021" name="Cell">
        <title>Tracing the genetic footprints of vertebrate landing in non-teleost ray-finned fishes.</title>
        <authorList>
            <person name="Bi X."/>
            <person name="Wang K."/>
            <person name="Yang L."/>
            <person name="Pan H."/>
            <person name="Jiang H."/>
            <person name="Wei Q."/>
            <person name="Fang M."/>
            <person name="Yu H."/>
            <person name="Zhu C."/>
            <person name="Cai Y."/>
            <person name="He Y."/>
            <person name="Gan X."/>
            <person name="Zeng H."/>
            <person name="Yu D."/>
            <person name="Zhu Y."/>
            <person name="Jiang H."/>
            <person name="Qiu Q."/>
            <person name="Yang H."/>
            <person name="Zhang Y.E."/>
            <person name="Wang W."/>
            <person name="Zhu M."/>
            <person name="He S."/>
            <person name="Zhang G."/>
        </authorList>
    </citation>
    <scope>NUCLEOTIDE SEQUENCE [LARGE SCALE GENOMIC DNA]</scope>
    <source>
        <strain evidence="7">Bchr_013</strain>
    </source>
</reference>
<name>A0A8X7XI16_POLSE</name>
<protein>
    <submittedName>
        <fullName evidence="7">PNRC1 protein</fullName>
    </submittedName>
</protein>
<feature type="region of interest" description="Disordered" evidence="6">
    <location>
        <begin position="226"/>
        <end position="284"/>
    </location>
</feature>
<proteinExistence type="predicted"/>
<feature type="compositionally biased region" description="Polar residues" evidence="6">
    <location>
        <begin position="100"/>
        <end position="113"/>
    </location>
</feature>
<dbReference type="GO" id="GO:0016071">
    <property type="term" value="P:mRNA metabolic process"/>
    <property type="evidence" value="ECO:0007669"/>
    <property type="project" value="UniProtKB-ARBA"/>
</dbReference>
<keyword evidence="3" id="KW-0010">Activator</keyword>
<feature type="non-terminal residue" evidence="7">
    <location>
        <position position="1"/>
    </location>
</feature>
<feature type="compositionally biased region" description="Basic residues" evidence="6">
    <location>
        <begin position="37"/>
        <end position="53"/>
    </location>
</feature>
<evidence type="ECO:0000256" key="5">
    <source>
        <dbReference type="ARBA" id="ARBA00023242"/>
    </source>
</evidence>
<evidence type="ECO:0000313" key="7">
    <source>
        <dbReference type="EMBL" id="KAG2467679.1"/>
    </source>
</evidence>
<dbReference type="GO" id="GO:0005634">
    <property type="term" value="C:nucleus"/>
    <property type="evidence" value="ECO:0007669"/>
    <property type="project" value="UniProtKB-SubCell"/>
</dbReference>
<dbReference type="RefSeq" id="XP_039603936.1">
    <property type="nucleotide sequence ID" value="XM_039748002.1"/>
</dbReference>
<feature type="compositionally biased region" description="Basic residues" evidence="6">
    <location>
        <begin position="60"/>
        <end position="75"/>
    </location>
</feature>
<accession>A0A8X7XI16</accession>
<feature type="region of interest" description="Disordered" evidence="6">
    <location>
        <begin position="135"/>
        <end position="159"/>
    </location>
</feature>
<dbReference type="PANTHER" id="PTHR15405">
    <property type="entry name" value="PROLINE-RICH NUCLEAR RECEPTOR COACTIVATOR"/>
    <property type="match status" value="1"/>
</dbReference>
<keyword evidence="2" id="KW-0805">Transcription regulation</keyword>
<organism evidence="7 8">
    <name type="scientific">Polypterus senegalus</name>
    <name type="common">Senegal bichir</name>
    <dbReference type="NCBI Taxonomy" id="55291"/>
    <lineage>
        <taxon>Eukaryota</taxon>
        <taxon>Metazoa</taxon>
        <taxon>Chordata</taxon>
        <taxon>Craniata</taxon>
        <taxon>Vertebrata</taxon>
        <taxon>Euteleostomi</taxon>
        <taxon>Actinopterygii</taxon>
        <taxon>Polypteriformes</taxon>
        <taxon>Polypteridae</taxon>
        <taxon>Polypterus</taxon>
    </lineage>
</organism>
<dbReference type="OrthoDB" id="8959733at2759"/>
<evidence type="ECO:0000256" key="3">
    <source>
        <dbReference type="ARBA" id="ARBA00023159"/>
    </source>
</evidence>
<evidence type="ECO:0000256" key="4">
    <source>
        <dbReference type="ARBA" id="ARBA00023163"/>
    </source>
</evidence>
<comment type="caution">
    <text evidence="7">The sequence shown here is derived from an EMBL/GenBank/DDBJ whole genome shotgun (WGS) entry which is preliminary data.</text>
</comment>
<keyword evidence="8" id="KW-1185">Reference proteome</keyword>
<gene>
    <name evidence="7" type="primary">Pnrc1</name>
    <name evidence="7" type="ORF">GTO96_0015014</name>
</gene>
<keyword evidence="5" id="KW-0539">Nucleus</keyword>